<protein>
    <submittedName>
        <fullName evidence="1">Uncharacterized protein</fullName>
    </submittedName>
</protein>
<dbReference type="KEGG" id="ehx:EMIHUDRAFT_116712"/>
<reference evidence="1" key="2">
    <citation type="submission" date="2024-10" db="UniProtKB">
        <authorList>
            <consortium name="EnsemblProtists"/>
        </authorList>
    </citation>
    <scope>IDENTIFICATION</scope>
</reference>
<dbReference type="EnsemblProtists" id="EOD22492">
    <property type="protein sequence ID" value="EOD22492"/>
    <property type="gene ID" value="EMIHUDRAFT_116712"/>
</dbReference>
<keyword evidence="2" id="KW-1185">Reference proteome</keyword>
<dbReference type="GeneID" id="17268031"/>
<dbReference type="HOGENOM" id="CLU_529403_0_0_1"/>
<dbReference type="Proteomes" id="UP000013827">
    <property type="component" value="Unassembled WGS sequence"/>
</dbReference>
<sequence>MGDTPGSAADLARDDGGRKMAETVSAYPTNDGERIHAGVYPRAHEEGAKRGVYIPANRVYVLPPDGVQNTASNGVWSTWRKNQKGTRALADDQRLPPYRVINQTKRCQGPNLLVLSSAFTPQPAMNWSPPPEDWPVMCPTTGEPLVRFWILHSTLVPAGLADLSGERTFRRRPNGEEDGDHWALPESLRLADCRILCFLALLPPLASILSLSSLCLDSPDPGRARGGAAVELDWEQSGCTRLWREVGAQRMAAIDNFWLDIFVNYTLLGAVFRLPPPLPPGSTLRLTPKRRLINHVVQQCINLLPATMVLLATHDNRWFTRVVCSQTAAMAVGGAVPSVIVVLGAAMYPEEILTGDVKCVTSAQRSFTVAITGQPCCRRYANAFFFTLATVGMYDVYGKWDHYPTEIPAITLLRRVTMVTLLSATTAHATLTWALRCRHFWSLTRTAIAFQGAMRLASAVAMFALGASSGFPPAALSSLPASMMVNTSYILLGALRTLSPPPHPHKASEAHGSPR</sequence>
<organism evidence="1 2">
    <name type="scientific">Emiliania huxleyi (strain CCMP1516)</name>
    <dbReference type="NCBI Taxonomy" id="280463"/>
    <lineage>
        <taxon>Eukaryota</taxon>
        <taxon>Haptista</taxon>
        <taxon>Haptophyta</taxon>
        <taxon>Prymnesiophyceae</taxon>
        <taxon>Isochrysidales</taxon>
        <taxon>Noelaerhabdaceae</taxon>
        <taxon>Emiliania</taxon>
    </lineage>
</organism>
<dbReference type="AlphaFoldDB" id="A0A0D3JG57"/>
<reference evidence="2" key="1">
    <citation type="journal article" date="2013" name="Nature">
        <title>Pan genome of the phytoplankton Emiliania underpins its global distribution.</title>
        <authorList>
            <person name="Read B.A."/>
            <person name="Kegel J."/>
            <person name="Klute M.J."/>
            <person name="Kuo A."/>
            <person name="Lefebvre S.C."/>
            <person name="Maumus F."/>
            <person name="Mayer C."/>
            <person name="Miller J."/>
            <person name="Monier A."/>
            <person name="Salamov A."/>
            <person name="Young J."/>
            <person name="Aguilar M."/>
            <person name="Claverie J.M."/>
            <person name="Frickenhaus S."/>
            <person name="Gonzalez K."/>
            <person name="Herman E.K."/>
            <person name="Lin Y.C."/>
            <person name="Napier J."/>
            <person name="Ogata H."/>
            <person name="Sarno A.F."/>
            <person name="Shmutz J."/>
            <person name="Schroeder D."/>
            <person name="de Vargas C."/>
            <person name="Verret F."/>
            <person name="von Dassow P."/>
            <person name="Valentin K."/>
            <person name="Van de Peer Y."/>
            <person name="Wheeler G."/>
            <person name="Dacks J.B."/>
            <person name="Delwiche C.F."/>
            <person name="Dyhrman S.T."/>
            <person name="Glockner G."/>
            <person name="John U."/>
            <person name="Richards T."/>
            <person name="Worden A.Z."/>
            <person name="Zhang X."/>
            <person name="Grigoriev I.V."/>
            <person name="Allen A.E."/>
            <person name="Bidle K."/>
            <person name="Borodovsky M."/>
            <person name="Bowler C."/>
            <person name="Brownlee C."/>
            <person name="Cock J.M."/>
            <person name="Elias M."/>
            <person name="Gladyshev V.N."/>
            <person name="Groth M."/>
            <person name="Guda C."/>
            <person name="Hadaegh A."/>
            <person name="Iglesias-Rodriguez M.D."/>
            <person name="Jenkins J."/>
            <person name="Jones B.M."/>
            <person name="Lawson T."/>
            <person name="Leese F."/>
            <person name="Lindquist E."/>
            <person name="Lobanov A."/>
            <person name="Lomsadze A."/>
            <person name="Malik S.B."/>
            <person name="Marsh M.E."/>
            <person name="Mackinder L."/>
            <person name="Mock T."/>
            <person name="Mueller-Roeber B."/>
            <person name="Pagarete A."/>
            <person name="Parker M."/>
            <person name="Probert I."/>
            <person name="Quesneville H."/>
            <person name="Raines C."/>
            <person name="Rensing S.A."/>
            <person name="Riano-Pachon D.M."/>
            <person name="Richier S."/>
            <person name="Rokitta S."/>
            <person name="Shiraiwa Y."/>
            <person name="Soanes D.M."/>
            <person name="van der Giezen M."/>
            <person name="Wahlund T.M."/>
            <person name="Williams B."/>
            <person name="Wilson W."/>
            <person name="Wolfe G."/>
            <person name="Wurch L.L."/>
        </authorList>
    </citation>
    <scope>NUCLEOTIDE SEQUENCE</scope>
</reference>
<name>A0A0D3JG57_EMIH1</name>
<dbReference type="PaxDb" id="2903-EOD22492"/>
<accession>A0A0D3JG57</accession>
<evidence type="ECO:0000313" key="1">
    <source>
        <dbReference type="EnsemblProtists" id="EOD22492"/>
    </source>
</evidence>
<dbReference type="RefSeq" id="XP_005774921.1">
    <property type="nucleotide sequence ID" value="XM_005774864.1"/>
</dbReference>
<proteinExistence type="predicted"/>
<evidence type="ECO:0000313" key="2">
    <source>
        <dbReference type="Proteomes" id="UP000013827"/>
    </source>
</evidence>